<dbReference type="Proteomes" id="UP000192491">
    <property type="component" value="Unassembled WGS sequence"/>
</dbReference>
<protein>
    <submittedName>
        <fullName evidence="1">Uncharacterized protein</fullName>
    </submittedName>
</protein>
<dbReference type="EMBL" id="MTEJ01000212">
    <property type="protein sequence ID" value="OQX07328.1"/>
    <property type="molecule type" value="Genomic_DNA"/>
</dbReference>
<evidence type="ECO:0000313" key="1">
    <source>
        <dbReference type="EMBL" id="OQX07328.1"/>
    </source>
</evidence>
<evidence type="ECO:0000313" key="2">
    <source>
        <dbReference type="Proteomes" id="UP000192491"/>
    </source>
</evidence>
<reference evidence="1 2" key="1">
    <citation type="submission" date="2017-01" db="EMBL/GenBank/DDBJ databases">
        <title>Novel large sulfur bacteria in the metagenomes of groundwater-fed chemosynthetic microbial mats in the Lake Huron basin.</title>
        <authorList>
            <person name="Sharrar A.M."/>
            <person name="Flood B.E."/>
            <person name="Bailey J.V."/>
            <person name="Jones D.S."/>
            <person name="Biddanda B."/>
            <person name="Ruberg S.A."/>
            <person name="Marcus D.N."/>
            <person name="Dick G.J."/>
        </authorList>
    </citation>
    <scope>NUCLEOTIDE SEQUENCE [LARGE SCALE GENOMIC DNA]</scope>
    <source>
        <strain evidence="1">A8</strain>
    </source>
</reference>
<sequence length="88" mass="9945">MPPSNSEFWNKARLAREKLAKQCLNHPDVGLIDIGYSPETSEQKQPEIVLRIHVAEHPFKSFAEKAAPFPDEMDGFKVIVIHGAYKAE</sequence>
<organism evidence="1 2">
    <name type="scientific">Thiothrix lacustris</name>
    <dbReference type="NCBI Taxonomy" id="525917"/>
    <lineage>
        <taxon>Bacteria</taxon>
        <taxon>Pseudomonadati</taxon>
        <taxon>Pseudomonadota</taxon>
        <taxon>Gammaproteobacteria</taxon>
        <taxon>Thiotrichales</taxon>
        <taxon>Thiotrichaceae</taxon>
        <taxon>Thiothrix</taxon>
    </lineage>
</organism>
<comment type="caution">
    <text evidence="1">The sequence shown here is derived from an EMBL/GenBank/DDBJ whole genome shotgun (WGS) entry which is preliminary data.</text>
</comment>
<dbReference type="AlphaFoldDB" id="A0A1Y1QK17"/>
<name>A0A1Y1QK17_9GAMM</name>
<proteinExistence type="predicted"/>
<accession>A0A1Y1QK17</accession>
<gene>
    <name evidence="1" type="ORF">BWK73_28355</name>
</gene>